<dbReference type="AlphaFoldDB" id="A0A1G2JC61"/>
<evidence type="ECO:0000313" key="3">
    <source>
        <dbReference type="Proteomes" id="UP000177751"/>
    </source>
</evidence>
<gene>
    <name evidence="2" type="ORF">A2401_01625</name>
</gene>
<reference evidence="2 3" key="1">
    <citation type="journal article" date="2016" name="Nat. Commun.">
        <title>Thousands of microbial genomes shed light on interconnected biogeochemical processes in an aquifer system.</title>
        <authorList>
            <person name="Anantharaman K."/>
            <person name="Brown C.T."/>
            <person name="Hug L.A."/>
            <person name="Sharon I."/>
            <person name="Castelle C.J."/>
            <person name="Probst A.J."/>
            <person name="Thomas B.C."/>
            <person name="Singh A."/>
            <person name="Wilkins M.J."/>
            <person name="Karaoz U."/>
            <person name="Brodie E.L."/>
            <person name="Williams K.H."/>
            <person name="Hubbard S.S."/>
            <person name="Banfield J.F."/>
        </authorList>
    </citation>
    <scope>NUCLEOTIDE SEQUENCE [LARGE SCALE GENOMIC DNA]</scope>
</reference>
<sequence length="279" mass="32563">MPFTESIKQNPEQGQEDEGPFDINSPDKLDRFLSMKEPFAQNFYLENGHNEELVDKLNENDNRLIYRGMPPKYIFKLINGKKINIRPYRFEDVTPDTAPEEDVQNASFYYSNAIMHGSDDTEKYNFLTTVGFKQNGFAIGSTGVNMVERLTKGGEFHLVPDNREKDITIEGELDPKNIEIYCFRFIIDGKEKTLVYRRRQESKKEESEKKQDWASYMYLVDQCVSKNDAQHLEFLLSQPHPLLPGEREAYLWLKKNAGHRLGIKLDKSRMHVVPVEKKK</sequence>
<accession>A0A1G2JC61</accession>
<dbReference type="Proteomes" id="UP000177751">
    <property type="component" value="Unassembled WGS sequence"/>
</dbReference>
<proteinExistence type="predicted"/>
<name>A0A1G2JC61_9BACT</name>
<dbReference type="EMBL" id="MHPP01000014">
    <property type="protein sequence ID" value="OGZ84726.1"/>
    <property type="molecule type" value="Genomic_DNA"/>
</dbReference>
<evidence type="ECO:0000313" key="2">
    <source>
        <dbReference type="EMBL" id="OGZ84726.1"/>
    </source>
</evidence>
<feature type="compositionally biased region" description="Polar residues" evidence="1">
    <location>
        <begin position="1"/>
        <end position="13"/>
    </location>
</feature>
<comment type="caution">
    <text evidence="2">The sequence shown here is derived from an EMBL/GenBank/DDBJ whole genome shotgun (WGS) entry which is preliminary data.</text>
</comment>
<organism evidence="2 3">
    <name type="scientific">Candidatus Staskawiczbacteria bacterium RIFOXYC1_FULL_38_18</name>
    <dbReference type="NCBI Taxonomy" id="1802229"/>
    <lineage>
        <taxon>Bacteria</taxon>
        <taxon>Candidatus Staskawicziibacteriota</taxon>
    </lineage>
</organism>
<protein>
    <submittedName>
        <fullName evidence="2">Uncharacterized protein</fullName>
    </submittedName>
</protein>
<dbReference type="STRING" id="1802229.A2401_01625"/>
<feature type="region of interest" description="Disordered" evidence="1">
    <location>
        <begin position="1"/>
        <end position="26"/>
    </location>
</feature>
<evidence type="ECO:0000256" key="1">
    <source>
        <dbReference type="SAM" id="MobiDB-lite"/>
    </source>
</evidence>